<gene>
    <name evidence="1" type="ORF">B0A75_03145</name>
</gene>
<organism evidence="1 2">
    <name type="scientific">Flavobacterium oncorhynchi</name>
    <dbReference type="NCBI Taxonomy" id="728056"/>
    <lineage>
        <taxon>Bacteria</taxon>
        <taxon>Pseudomonadati</taxon>
        <taxon>Bacteroidota</taxon>
        <taxon>Flavobacteriia</taxon>
        <taxon>Flavobacteriales</taxon>
        <taxon>Flavobacteriaceae</taxon>
        <taxon>Flavobacterium</taxon>
    </lineage>
</organism>
<keyword evidence="2" id="KW-1185">Reference proteome</keyword>
<dbReference type="Proteomes" id="UP000198336">
    <property type="component" value="Unassembled WGS sequence"/>
</dbReference>
<sequence length="224" mass="26328">MKKIFFVLVQILLVNQINAQKLSSDWQKMRLKGTINKIVEIHESCPSVMVEGGTFYCPKDTTSYEFNQKGYLTKSSSENDNRKKSNLNGLEYITTYENVEGVQKKSAEDVYNAKKQLIKQSIYYVHTAKEQILNQWEYFYDNNGNKIKEKTTEWWNGNITVNLSDLNKYGDTTKRQTLRNDKIVSEEEFDYNYTNDKYGNWISKTSSSGNHSETWTRKISYYKK</sequence>
<protein>
    <submittedName>
        <fullName evidence="1">Uncharacterized protein</fullName>
    </submittedName>
</protein>
<dbReference type="EMBL" id="MUHA01000004">
    <property type="protein sequence ID" value="OXB02631.1"/>
    <property type="molecule type" value="Genomic_DNA"/>
</dbReference>
<evidence type="ECO:0000313" key="2">
    <source>
        <dbReference type="Proteomes" id="UP000198336"/>
    </source>
</evidence>
<name>A0A226I9J2_9FLAO</name>
<proteinExistence type="predicted"/>
<reference evidence="1 2" key="1">
    <citation type="submission" date="2016-11" db="EMBL/GenBank/DDBJ databases">
        <title>Whole genomes of Flavobacteriaceae.</title>
        <authorList>
            <person name="Stine C."/>
            <person name="Li C."/>
            <person name="Tadesse D."/>
        </authorList>
    </citation>
    <scope>NUCLEOTIDE SEQUENCE [LARGE SCALE GENOMIC DNA]</scope>
    <source>
        <strain evidence="1 2">CCUG 59446</strain>
    </source>
</reference>
<evidence type="ECO:0000313" key="1">
    <source>
        <dbReference type="EMBL" id="OXB02631.1"/>
    </source>
</evidence>
<comment type="caution">
    <text evidence="1">The sequence shown here is derived from an EMBL/GenBank/DDBJ whole genome shotgun (WGS) entry which is preliminary data.</text>
</comment>
<dbReference type="AlphaFoldDB" id="A0A226I9J2"/>
<accession>A0A226I9J2</accession>
<dbReference type="RefSeq" id="WP_089052840.1">
    <property type="nucleotide sequence ID" value="NZ_JBGGGN010000006.1"/>
</dbReference>